<dbReference type="AlphaFoldDB" id="A0A2C8Y8T1"/>
<evidence type="ECO:0000313" key="1">
    <source>
        <dbReference type="EMBL" id="SOE46628.1"/>
    </source>
</evidence>
<keyword evidence="2" id="KW-1185">Reference proteome</keyword>
<gene>
    <name evidence="1" type="ORF">SAMN06296378_0165</name>
</gene>
<name>A0A2C8Y8T1_9MICO</name>
<protein>
    <submittedName>
        <fullName evidence="1">Uncharacterized protein</fullName>
    </submittedName>
</protein>
<proteinExistence type="predicted"/>
<organism evidence="1 2">
    <name type="scientific">Salinibacterium xinjiangense</name>
    <dbReference type="NCBI Taxonomy" id="386302"/>
    <lineage>
        <taxon>Bacteria</taxon>
        <taxon>Bacillati</taxon>
        <taxon>Actinomycetota</taxon>
        <taxon>Actinomycetes</taxon>
        <taxon>Micrococcales</taxon>
        <taxon>Microbacteriaceae</taxon>
        <taxon>Salinibacterium</taxon>
    </lineage>
</organism>
<sequence>MMGVVQAGAFQRDPAICGAAPASLAGSTFSPWR</sequence>
<dbReference type="EMBL" id="OCST01000001">
    <property type="protein sequence ID" value="SOE46628.1"/>
    <property type="molecule type" value="Genomic_DNA"/>
</dbReference>
<evidence type="ECO:0000313" key="2">
    <source>
        <dbReference type="Proteomes" id="UP000219440"/>
    </source>
</evidence>
<dbReference type="Proteomes" id="UP000219440">
    <property type="component" value="Unassembled WGS sequence"/>
</dbReference>
<accession>A0A2C8Y8T1</accession>
<reference evidence="1 2" key="1">
    <citation type="submission" date="2017-09" db="EMBL/GenBank/DDBJ databases">
        <authorList>
            <person name="Ehlers B."/>
            <person name="Leendertz F.H."/>
        </authorList>
    </citation>
    <scope>NUCLEOTIDE SEQUENCE [LARGE SCALE GENOMIC DNA]</scope>
    <source>
        <strain evidence="1 2">CGMCC 1.05381</strain>
    </source>
</reference>